<gene>
    <name evidence="1" type="ORF">GCM10022287_02630</name>
</gene>
<evidence type="ECO:0000313" key="2">
    <source>
        <dbReference type="Proteomes" id="UP001501079"/>
    </source>
</evidence>
<accession>A0ABP7ZQK3</accession>
<proteinExistence type="predicted"/>
<sequence>MDLAELMRTGDRNVLALNSPDALSASARLFLDCVAGWHGFTVEAASPSAERVLGAAMMLDPTIRGGRSSRTVVLDVNIASGTLVANAARRIRDTLQPEWLVAVVINSLTDADMRWTIEGVDSLFVCSAFSETCEGREPSQNGVAVHAL</sequence>
<comment type="caution">
    <text evidence="1">The sequence shown here is derived from an EMBL/GenBank/DDBJ whole genome shotgun (WGS) entry which is preliminary data.</text>
</comment>
<evidence type="ECO:0000313" key="1">
    <source>
        <dbReference type="EMBL" id="GAA4168063.1"/>
    </source>
</evidence>
<protein>
    <submittedName>
        <fullName evidence="1">Uncharacterized protein</fullName>
    </submittedName>
</protein>
<dbReference type="EMBL" id="BAABBW010000001">
    <property type="protein sequence ID" value="GAA4168063.1"/>
    <property type="molecule type" value="Genomic_DNA"/>
</dbReference>
<dbReference type="Proteomes" id="UP001501079">
    <property type="component" value="Unassembled WGS sequence"/>
</dbReference>
<dbReference type="RefSeq" id="WP_344751466.1">
    <property type="nucleotide sequence ID" value="NZ_BAABBW010000001.1"/>
</dbReference>
<reference evidence="2" key="1">
    <citation type="journal article" date="2019" name="Int. J. Syst. Evol. Microbiol.">
        <title>The Global Catalogue of Microorganisms (GCM) 10K type strain sequencing project: providing services to taxonomists for standard genome sequencing and annotation.</title>
        <authorList>
            <consortium name="The Broad Institute Genomics Platform"/>
            <consortium name="The Broad Institute Genome Sequencing Center for Infectious Disease"/>
            <person name="Wu L."/>
            <person name="Ma J."/>
        </authorList>
    </citation>
    <scope>NUCLEOTIDE SEQUENCE [LARGE SCALE GENOMIC DNA]</scope>
    <source>
        <strain evidence="2">JCM 17591</strain>
    </source>
</reference>
<keyword evidence="2" id="KW-1185">Reference proteome</keyword>
<name>A0ABP7ZQK3_9MICO</name>
<organism evidence="1 2">
    <name type="scientific">Gryllotalpicola koreensis</name>
    <dbReference type="NCBI Taxonomy" id="993086"/>
    <lineage>
        <taxon>Bacteria</taxon>
        <taxon>Bacillati</taxon>
        <taxon>Actinomycetota</taxon>
        <taxon>Actinomycetes</taxon>
        <taxon>Micrococcales</taxon>
        <taxon>Microbacteriaceae</taxon>
        <taxon>Gryllotalpicola</taxon>
    </lineage>
</organism>